<evidence type="ECO:0000256" key="4">
    <source>
        <dbReference type="RuleBase" id="RU367013"/>
    </source>
</evidence>
<dbReference type="KEGG" id="ngr:NAEGRDRAFT_79745"/>
<dbReference type="GO" id="GO:0031201">
    <property type="term" value="C:SNARE complex"/>
    <property type="evidence" value="ECO:0007669"/>
    <property type="project" value="TreeGrafter"/>
</dbReference>
<feature type="coiled-coil region" evidence="5">
    <location>
        <begin position="118"/>
        <end position="145"/>
    </location>
</feature>
<dbReference type="InterPro" id="IPR000744">
    <property type="entry name" value="NSF_attach"/>
</dbReference>
<dbReference type="GeneID" id="8850187"/>
<dbReference type="Gene3D" id="1.25.40.10">
    <property type="entry name" value="Tetratricopeptide repeat domain"/>
    <property type="match status" value="1"/>
</dbReference>
<gene>
    <name evidence="6" type="ORF">NAEGRDRAFT_79745</name>
</gene>
<keyword evidence="5" id="KW-0175">Coiled coil</keyword>
<dbReference type="eggNOG" id="KOG1586">
    <property type="taxonomic scope" value="Eukaryota"/>
</dbReference>
<dbReference type="OMA" id="WSVKEYL"/>
<organism evidence="7">
    <name type="scientific">Naegleria gruberi</name>
    <name type="common">Amoeba</name>
    <dbReference type="NCBI Taxonomy" id="5762"/>
    <lineage>
        <taxon>Eukaryota</taxon>
        <taxon>Discoba</taxon>
        <taxon>Heterolobosea</taxon>
        <taxon>Tetramitia</taxon>
        <taxon>Eutetramitia</taxon>
        <taxon>Vahlkampfiidae</taxon>
        <taxon>Naegleria</taxon>
    </lineage>
</organism>
<dbReference type="RefSeq" id="XP_002677186.1">
    <property type="nucleotide sequence ID" value="XM_002677140.1"/>
</dbReference>
<keyword evidence="4" id="KW-0472">Membrane</keyword>
<protein>
    <submittedName>
        <fullName evidence="6">Predicted protein</fullName>
    </submittedName>
</protein>
<name>D2VFD6_NAEGR</name>
<dbReference type="FunCoup" id="D2VFD6">
    <property type="interactions" value="361"/>
</dbReference>
<dbReference type="CDD" id="cd15832">
    <property type="entry name" value="SNAP"/>
    <property type="match status" value="1"/>
</dbReference>
<evidence type="ECO:0000256" key="1">
    <source>
        <dbReference type="ARBA" id="ARBA00010050"/>
    </source>
</evidence>
<reference evidence="6 7" key="1">
    <citation type="journal article" date="2010" name="Cell">
        <title>The genome of Naegleria gruberi illuminates early eukaryotic versatility.</title>
        <authorList>
            <person name="Fritz-Laylin L.K."/>
            <person name="Prochnik S.E."/>
            <person name="Ginger M.L."/>
            <person name="Dacks J.B."/>
            <person name="Carpenter M.L."/>
            <person name="Field M.C."/>
            <person name="Kuo A."/>
            <person name="Paredez A."/>
            <person name="Chapman J."/>
            <person name="Pham J."/>
            <person name="Shu S."/>
            <person name="Neupane R."/>
            <person name="Cipriano M."/>
            <person name="Mancuso J."/>
            <person name="Tu H."/>
            <person name="Salamov A."/>
            <person name="Lindquist E."/>
            <person name="Shapiro H."/>
            <person name="Lucas S."/>
            <person name="Grigoriev I.V."/>
            <person name="Cande W.Z."/>
            <person name="Fulton C."/>
            <person name="Rokhsar D.S."/>
            <person name="Dawson S.C."/>
        </authorList>
    </citation>
    <scope>NUCLEOTIDE SEQUENCE [LARGE SCALE GENOMIC DNA]</scope>
    <source>
        <strain evidence="6 7">NEG-M</strain>
    </source>
</reference>
<dbReference type="InParanoid" id="D2VFD6"/>
<dbReference type="GO" id="GO:0005774">
    <property type="term" value="C:vacuolar membrane"/>
    <property type="evidence" value="ECO:0007669"/>
    <property type="project" value="TreeGrafter"/>
</dbReference>
<dbReference type="PANTHER" id="PTHR13768">
    <property type="entry name" value="SOLUBLE NSF ATTACHMENT PROTEIN SNAP"/>
    <property type="match status" value="1"/>
</dbReference>
<sequence>MSSGSLKEANVAQAMELCKKGDSILTKFIYLGSRNDDACEAYRTAANKFKVAKAWKEAGDTFRKMVPLLLKMSSKYEAATVAIDASNCYKQAGLKQETTECINEAIGLFTEAGKFATVAKYEKEMAEVLEEAEDYENACNHYSSAADYFLSEDQKSSANQCIVKLAHLQAVMGKFDEAIEHFEKAASAAVDDRLLKWGAKEYLFKALICIMAKLEECEPEDINEVRNKISEYKDMDVHFGDSLECKLIEKLADACEEKNVKTYTITLRDFDKIQKLDTWKTNLFLQIKDKIKTIDLT</sequence>
<dbReference type="PANTHER" id="PTHR13768:SF8">
    <property type="entry name" value="ALPHA-SOLUBLE NSF ATTACHMENT PROTEIN"/>
    <property type="match status" value="1"/>
</dbReference>
<dbReference type="GO" id="GO:0035494">
    <property type="term" value="P:SNARE complex disassembly"/>
    <property type="evidence" value="ECO:0007669"/>
    <property type="project" value="TreeGrafter"/>
</dbReference>
<keyword evidence="7" id="KW-1185">Reference proteome</keyword>
<dbReference type="Pfam" id="PF14938">
    <property type="entry name" value="SNAP"/>
    <property type="match status" value="1"/>
</dbReference>
<dbReference type="GO" id="GO:0019905">
    <property type="term" value="F:syntaxin binding"/>
    <property type="evidence" value="ECO:0007669"/>
    <property type="project" value="TreeGrafter"/>
</dbReference>
<keyword evidence="2 4" id="KW-0813">Transport</keyword>
<dbReference type="AlphaFoldDB" id="D2VFD6"/>
<comment type="function">
    <text evidence="4">Required for vesicular transport between the endoplasmic reticulum and the Golgi apparatus.</text>
</comment>
<keyword evidence="4" id="KW-0931">ER-Golgi transport</keyword>
<dbReference type="GO" id="GO:0006886">
    <property type="term" value="P:intracellular protein transport"/>
    <property type="evidence" value="ECO:0007669"/>
    <property type="project" value="UniProtKB-UniRule"/>
</dbReference>
<proteinExistence type="inferred from homology"/>
<dbReference type="PRINTS" id="PR00448">
    <property type="entry name" value="NSFATTACHMNT"/>
</dbReference>
<evidence type="ECO:0000256" key="2">
    <source>
        <dbReference type="ARBA" id="ARBA00022448"/>
    </source>
</evidence>
<dbReference type="EMBL" id="GG738868">
    <property type="protein sequence ID" value="EFC44442.1"/>
    <property type="molecule type" value="Genomic_DNA"/>
</dbReference>
<comment type="similarity">
    <text evidence="1 4">Belongs to the SNAP family.</text>
</comment>
<dbReference type="SUPFAM" id="SSF48452">
    <property type="entry name" value="TPR-like"/>
    <property type="match status" value="1"/>
</dbReference>
<dbReference type="InterPro" id="IPR011990">
    <property type="entry name" value="TPR-like_helical_dom_sf"/>
</dbReference>
<evidence type="ECO:0000256" key="5">
    <source>
        <dbReference type="SAM" id="Coils"/>
    </source>
</evidence>
<accession>D2VFD6</accession>
<keyword evidence="3 4" id="KW-0653">Protein transport</keyword>
<dbReference type="OrthoDB" id="9984275at2759"/>
<evidence type="ECO:0000256" key="3">
    <source>
        <dbReference type="ARBA" id="ARBA00022927"/>
    </source>
</evidence>
<dbReference type="Proteomes" id="UP000006671">
    <property type="component" value="Unassembled WGS sequence"/>
</dbReference>
<dbReference type="STRING" id="5762.D2VFD6"/>
<comment type="subcellular location">
    <subcellularLocation>
        <location evidence="4">Membrane</location>
        <topology evidence="4">Peripheral membrane protein</topology>
    </subcellularLocation>
</comment>
<evidence type="ECO:0000313" key="7">
    <source>
        <dbReference type="Proteomes" id="UP000006671"/>
    </source>
</evidence>
<dbReference type="GO" id="GO:0005483">
    <property type="term" value="F:soluble NSF attachment protein activity"/>
    <property type="evidence" value="ECO:0007669"/>
    <property type="project" value="TreeGrafter"/>
</dbReference>
<dbReference type="VEuPathDB" id="AmoebaDB:NAEGRDRAFT_79745"/>
<evidence type="ECO:0000313" key="6">
    <source>
        <dbReference type="EMBL" id="EFC44442.1"/>
    </source>
</evidence>